<keyword evidence="3" id="KW-0804">Transcription</keyword>
<evidence type="ECO:0000313" key="7">
    <source>
        <dbReference type="Proteomes" id="UP000619293"/>
    </source>
</evidence>
<reference evidence="6 7" key="1">
    <citation type="submission" date="2021-01" db="EMBL/GenBank/DDBJ databases">
        <title>Whole genome shotgun sequence of Catellatospora chokoriensis NBRC 107358.</title>
        <authorList>
            <person name="Komaki H."/>
            <person name="Tamura T."/>
        </authorList>
    </citation>
    <scope>NUCLEOTIDE SEQUENCE [LARGE SCALE GENOMIC DNA]</scope>
    <source>
        <strain evidence="6 7">NBRC 107358</strain>
    </source>
</reference>
<dbReference type="InterPro" id="IPR001647">
    <property type="entry name" value="HTH_TetR"/>
</dbReference>
<dbReference type="InterPro" id="IPR009057">
    <property type="entry name" value="Homeodomain-like_sf"/>
</dbReference>
<gene>
    <name evidence="6" type="ORF">Cch02nite_37990</name>
</gene>
<evidence type="ECO:0000256" key="1">
    <source>
        <dbReference type="ARBA" id="ARBA00023015"/>
    </source>
</evidence>
<dbReference type="EMBL" id="BONG01000022">
    <property type="protein sequence ID" value="GIF90355.1"/>
    <property type="molecule type" value="Genomic_DNA"/>
</dbReference>
<keyword evidence="7" id="KW-1185">Reference proteome</keyword>
<keyword evidence="2 4" id="KW-0238">DNA-binding</keyword>
<name>A0A8J3NRV5_9ACTN</name>
<dbReference type="PROSITE" id="PS50977">
    <property type="entry name" value="HTH_TETR_2"/>
    <property type="match status" value="1"/>
</dbReference>
<dbReference type="SUPFAM" id="SSF48498">
    <property type="entry name" value="Tetracyclin repressor-like, C-terminal domain"/>
    <property type="match status" value="1"/>
</dbReference>
<dbReference type="InterPro" id="IPR050109">
    <property type="entry name" value="HTH-type_TetR-like_transc_reg"/>
</dbReference>
<feature type="DNA-binding region" description="H-T-H motif" evidence="4">
    <location>
        <begin position="47"/>
        <end position="66"/>
    </location>
</feature>
<accession>A0A8J3NRV5</accession>
<dbReference type="Gene3D" id="1.10.357.10">
    <property type="entry name" value="Tetracycline Repressor, domain 2"/>
    <property type="match status" value="1"/>
</dbReference>
<keyword evidence="1" id="KW-0805">Transcription regulation</keyword>
<evidence type="ECO:0000313" key="6">
    <source>
        <dbReference type="EMBL" id="GIF90355.1"/>
    </source>
</evidence>
<evidence type="ECO:0000259" key="5">
    <source>
        <dbReference type="PROSITE" id="PS50977"/>
    </source>
</evidence>
<dbReference type="InterPro" id="IPR036271">
    <property type="entry name" value="Tet_transcr_reg_TetR-rel_C_sf"/>
</dbReference>
<dbReference type="GO" id="GO:0003700">
    <property type="term" value="F:DNA-binding transcription factor activity"/>
    <property type="evidence" value="ECO:0007669"/>
    <property type="project" value="TreeGrafter"/>
</dbReference>
<proteinExistence type="predicted"/>
<dbReference type="PRINTS" id="PR00455">
    <property type="entry name" value="HTHTETR"/>
</dbReference>
<dbReference type="Proteomes" id="UP000619293">
    <property type="component" value="Unassembled WGS sequence"/>
</dbReference>
<dbReference type="PANTHER" id="PTHR30055:SF234">
    <property type="entry name" value="HTH-TYPE TRANSCRIPTIONAL REGULATOR BETI"/>
    <property type="match status" value="1"/>
</dbReference>
<dbReference type="GO" id="GO:0000976">
    <property type="term" value="F:transcription cis-regulatory region binding"/>
    <property type="evidence" value="ECO:0007669"/>
    <property type="project" value="TreeGrafter"/>
</dbReference>
<dbReference type="Pfam" id="PF00440">
    <property type="entry name" value="TetR_N"/>
    <property type="match status" value="1"/>
</dbReference>
<organism evidence="6 7">
    <name type="scientific">Catellatospora chokoriensis</name>
    <dbReference type="NCBI Taxonomy" id="310353"/>
    <lineage>
        <taxon>Bacteria</taxon>
        <taxon>Bacillati</taxon>
        <taxon>Actinomycetota</taxon>
        <taxon>Actinomycetes</taxon>
        <taxon>Micromonosporales</taxon>
        <taxon>Micromonosporaceae</taxon>
        <taxon>Catellatospora</taxon>
    </lineage>
</organism>
<protein>
    <recommendedName>
        <fullName evidence="5">HTH tetR-type domain-containing protein</fullName>
    </recommendedName>
</protein>
<comment type="caution">
    <text evidence="6">The sequence shown here is derived from an EMBL/GenBank/DDBJ whole genome shotgun (WGS) entry which is preliminary data.</text>
</comment>
<evidence type="ECO:0000256" key="3">
    <source>
        <dbReference type="ARBA" id="ARBA00023163"/>
    </source>
</evidence>
<dbReference type="InterPro" id="IPR049445">
    <property type="entry name" value="TetR_SbtR-like_C"/>
</dbReference>
<feature type="domain" description="HTH tetR-type" evidence="5">
    <location>
        <begin position="24"/>
        <end position="84"/>
    </location>
</feature>
<dbReference type="Pfam" id="PF21597">
    <property type="entry name" value="TetR_C_43"/>
    <property type="match status" value="1"/>
</dbReference>
<evidence type="ECO:0000256" key="2">
    <source>
        <dbReference type="ARBA" id="ARBA00023125"/>
    </source>
</evidence>
<dbReference type="SUPFAM" id="SSF46689">
    <property type="entry name" value="Homeodomain-like"/>
    <property type="match status" value="1"/>
</dbReference>
<sequence>MKHDGPYTSGVPKLWNATIDAHRNAVREAVLDAAAALVTERGLAAVTMSQIAESSGIGRATLYKYFPDVESILRAWHERQVGAHLAALEQVRASSAAPGAALSSVLHAYGFICHARHGGALAAMLHSDDGLAEAHRRLRDMVTELVAAAASAGEVRGDVPAAELADFCLHALEAARVLESKAAVARLVAVTTAALQPTT</sequence>
<dbReference type="PANTHER" id="PTHR30055">
    <property type="entry name" value="HTH-TYPE TRANSCRIPTIONAL REGULATOR RUTR"/>
    <property type="match status" value="1"/>
</dbReference>
<dbReference type="AlphaFoldDB" id="A0A8J3NRV5"/>
<evidence type="ECO:0000256" key="4">
    <source>
        <dbReference type="PROSITE-ProRule" id="PRU00335"/>
    </source>
</evidence>